<dbReference type="PROSITE" id="PS00213">
    <property type="entry name" value="LIPOCALIN"/>
    <property type="match status" value="1"/>
</dbReference>
<dbReference type="PANTHER" id="PTHR10612:SF34">
    <property type="entry name" value="APOLIPOPROTEIN D"/>
    <property type="match status" value="1"/>
</dbReference>
<evidence type="ECO:0000259" key="3">
    <source>
        <dbReference type="Pfam" id="PF08212"/>
    </source>
</evidence>
<name>A0A7M5XMA0_9CNID</name>
<accession>A0A7M5XMA0</accession>
<dbReference type="InterPro" id="IPR047202">
    <property type="entry name" value="Lipocalin_Blc-like_dom"/>
</dbReference>
<keyword evidence="5" id="KW-1185">Reference proteome</keyword>
<dbReference type="RefSeq" id="XP_066921322.1">
    <property type="nucleotide sequence ID" value="XM_067065221.1"/>
</dbReference>
<feature type="chain" id="PRO_5034343750" description="Lipocalin/cytosolic fatty-acid binding domain-containing protein" evidence="2">
    <location>
        <begin position="17"/>
        <end position="193"/>
    </location>
</feature>
<dbReference type="CDD" id="cd19438">
    <property type="entry name" value="lipocalin_Blc-like"/>
    <property type="match status" value="1"/>
</dbReference>
<dbReference type="RefSeq" id="XP_066927853.1">
    <property type="nucleotide sequence ID" value="XM_067071752.1"/>
</dbReference>
<dbReference type="PIRSF" id="PIRSF036893">
    <property type="entry name" value="Lipocalin_ApoD"/>
    <property type="match status" value="1"/>
</dbReference>
<dbReference type="Pfam" id="PF08212">
    <property type="entry name" value="Lipocalin_2"/>
    <property type="match status" value="1"/>
</dbReference>
<dbReference type="EnsemblMetazoa" id="CLYHEMT007591.1">
    <property type="protein sequence ID" value="CLYHEMP007591.1"/>
    <property type="gene ID" value="CLYHEMG007591"/>
</dbReference>
<evidence type="ECO:0000313" key="5">
    <source>
        <dbReference type="Proteomes" id="UP000594262"/>
    </source>
</evidence>
<protein>
    <recommendedName>
        <fullName evidence="3">Lipocalin/cytosolic fatty-acid binding domain-containing protein</fullName>
    </recommendedName>
</protein>
<dbReference type="InterPro" id="IPR000566">
    <property type="entry name" value="Lipocln_cytosolic_FA-bd_dom"/>
</dbReference>
<feature type="domain" description="Lipocalin/cytosolic fatty-acid binding" evidence="3">
    <location>
        <begin position="28"/>
        <end position="173"/>
    </location>
</feature>
<dbReference type="InterPro" id="IPR022272">
    <property type="entry name" value="Lipocalin_CS"/>
</dbReference>
<dbReference type="GeneID" id="136815312"/>
<dbReference type="InterPro" id="IPR012674">
    <property type="entry name" value="Calycin"/>
</dbReference>
<dbReference type="SUPFAM" id="SSF50814">
    <property type="entry name" value="Lipocalins"/>
    <property type="match status" value="1"/>
</dbReference>
<comment type="similarity">
    <text evidence="1 2">Belongs to the calycin superfamily. Lipocalin family.</text>
</comment>
<organism evidence="4 5">
    <name type="scientific">Clytia hemisphaerica</name>
    <dbReference type="NCBI Taxonomy" id="252671"/>
    <lineage>
        <taxon>Eukaryota</taxon>
        <taxon>Metazoa</taxon>
        <taxon>Cnidaria</taxon>
        <taxon>Hydrozoa</taxon>
        <taxon>Hydroidolina</taxon>
        <taxon>Leptothecata</taxon>
        <taxon>Obeliida</taxon>
        <taxon>Clytiidae</taxon>
        <taxon>Clytia</taxon>
    </lineage>
</organism>
<evidence type="ECO:0000313" key="4">
    <source>
        <dbReference type="EnsemblMetazoa" id="CLYHEMP025873.1"/>
    </source>
</evidence>
<dbReference type="AlphaFoldDB" id="A0A7M5XMA0"/>
<evidence type="ECO:0000256" key="1">
    <source>
        <dbReference type="ARBA" id="ARBA00006889"/>
    </source>
</evidence>
<dbReference type="InterPro" id="IPR022271">
    <property type="entry name" value="Lipocalin_ApoD"/>
</dbReference>
<dbReference type="GO" id="GO:0006950">
    <property type="term" value="P:response to stress"/>
    <property type="evidence" value="ECO:0007669"/>
    <property type="project" value="UniProtKB-ARBA"/>
</dbReference>
<dbReference type="Gene3D" id="2.40.128.20">
    <property type="match status" value="1"/>
</dbReference>
<reference evidence="4" key="1">
    <citation type="submission" date="2021-01" db="UniProtKB">
        <authorList>
            <consortium name="EnsemblMetazoa"/>
        </authorList>
    </citation>
    <scope>IDENTIFICATION</scope>
</reference>
<sequence length="193" mass="22016">MKVLLGLLLCAVASQAFLFKKIKTVSELDVNKYSGRWYEMYNSLIQRQTFEKNSYCTTATYRLAADGKTILVHNSGRISAPKGRLNAINGTAYQTDAANFPGELIVSFPGTPQSKKANYLVVKLGPEVNGEYAYTIITSNYKAFTWILARDVKSFRANYEQEALEYLKNNGYNWFWNRPRKVFQGEECIYPPM</sequence>
<dbReference type="OrthoDB" id="565904at2759"/>
<feature type="signal peptide" evidence="2">
    <location>
        <begin position="1"/>
        <end position="16"/>
    </location>
</feature>
<keyword evidence="2" id="KW-0732">Signal</keyword>
<evidence type="ECO:0000256" key="2">
    <source>
        <dbReference type="PIRNR" id="PIRNR036893"/>
    </source>
</evidence>
<dbReference type="PANTHER" id="PTHR10612">
    <property type="entry name" value="APOLIPOPROTEIN D"/>
    <property type="match status" value="1"/>
</dbReference>
<dbReference type="EnsemblMetazoa" id="CLYHEMT025873.1">
    <property type="protein sequence ID" value="CLYHEMP025873.1"/>
    <property type="gene ID" value="CLYHEMG025873"/>
</dbReference>
<dbReference type="Proteomes" id="UP000594262">
    <property type="component" value="Unplaced"/>
</dbReference>
<proteinExistence type="inferred from homology"/>
<dbReference type="GeneID" id="136808676"/>